<dbReference type="AlphaFoldDB" id="A0AAV7TLU1"/>
<comment type="caution">
    <text evidence="2">The sequence shown here is derived from an EMBL/GenBank/DDBJ whole genome shotgun (WGS) entry which is preliminary data.</text>
</comment>
<evidence type="ECO:0000256" key="1">
    <source>
        <dbReference type="SAM" id="Coils"/>
    </source>
</evidence>
<dbReference type="EMBL" id="JANPWB010000006">
    <property type="protein sequence ID" value="KAJ1177403.1"/>
    <property type="molecule type" value="Genomic_DNA"/>
</dbReference>
<sequence>MVRPSSATTQGGAVIQLSRLQGELVRKRKECEELKRENKNLSNDLHLERFFMKSESELGMRNLRNLNQDLLSEVNELKQKVFSSQQRAVVCSRMAEEATQARAEAERRQNESEIQAQLCREQEGEALLQNSSLKEEIKQLKKQLPDMQQLLTQAEKNYFESKVKLDRINTEKEVIVEENKALEQEKHDLKQRLKDVIQEVRLVKDTEMSQRRRAAAAEEALERATQLQYSAEREKRLTEHDRDEKRKECAIWIKKHDALAKILRSQEEEKSKRQDKASQAKFQNFFLCVAESDQRISILKNKDGTPRGFEEGESVSFTVPDSEIDQKGKSHDRIIYRTIAPGSGDGNACQTNELSAVEQHSSVSTKRGKKVVEYFWFPANDGEN</sequence>
<name>A0AAV7TLU1_PLEWA</name>
<keyword evidence="3" id="KW-1185">Reference proteome</keyword>
<keyword evidence="1" id="KW-0175">Coiled coil</keyword>
<protein>
    <submittedName>
        <fullName evidence="2">Uncharacterized protein</fullName>
    </submittedName>
</protein>
<reference evidence="2" key="1">
    <citation type="journal article" date="2022" name="bioRxiv">
        <title>Sequencing and chromosome-scale assembly of the giantPleurodeles waltlgenome.</title>
        <authorList>
            <person name="Brown T."/>
            <person name="Elewa A."/>
            <person name="Iarovenko S."/>
            <person name="Subramanian E."/>
            <person name="Araus A.J."/>
            <person name="Petzold A."/>
            <person name="Susuki M."/>
            <person name="Suzuki K.-i.T."/>
            <person name="Hayashi T."/>
            <person name="Toyoda A."/>
            <person name="Oliveira C."/>
            <person name="Osipova E."/>
            <person name="Leigh N.D."/>
            <person name="Simon A."/>
            <person name="Yun M.H."/>
        </authorList>
    </citation>
    <scope>NUCLEOTIDE SEQUENCE</scope>
    <source>
        <strain evidence="2">20211129_DDA</strain>
        <tissue evidence="2">Liver</tissue>
    </source>
</reference>
<gene>
    <name evidence="2" type="ORF">NDU88_002658</name>
</gene>
<feature type="coiled-coil region" evidence="1">
    <location>
        <begin position="17"/>
        <end position="234"/>
    </location>
</feature>
<accession>A0AAV7TLU1</accession>
<evidence type="ECO:0000313" key="3">
    <source>
        <dbReference type="Proteomes" id="UP001066276"/>
    </source>
</evidence>
<dbReference type="Proteomes" id="UP001066276">
    <property type="component" value="Chromosome 3_2"/>
</dbReference>
<organism evidence="2 3">
    <name type="scientific">Pleurodeles waltl</name>
    <name type="common">Iberian ribbed newt</name>
    <dbReference type="NCBI Taxonomy" id="8319"/>
    <lineage>
        <taxon>Eukaryota</taxon>
        <taxon>Metazoa</taxon>
        <taxon>Chordata</taxon>
        <taxon>Craniata</taxon>
        <taxon>Vertebrata</taxon>
        <taxon>Euteleostomi</taxon>
        <taxon>Amphibia</taxon>
        <taxon>Batrachia</taxon>
        <taxon>Caudata</taxon>
        <taxon>Salamandroidea</taxon>
        <taxon>Salamandridae</taxon>
        <taxon>Pleurodelinae</taxon>
        <taxon>Pleurodeles</taxon>
    </lineage>
</organism>
<evidence type="ECO:0000313" key="2">
    <source>
        <dbReference type="EMBL" id="KAJ1177403.1"/>
    </source>
</evidence>
<proteinExistence type="predicted"/>